<dbReference type="STRING" id="1830138.SAMN05443507_11316"/>
<dbReference type="NCBIfam" id="TIGR02849">
    <property type="entry name" value="spore_III_AD"/>
    <property type="match status" value="1"/>
</dbReference>
<dbReference type="Pfam" id="PF06686">
    <property type="entry name" value="SpoIIIAC"/>
    <property type="match status" value="2"/>
</dbReference>
<dbReference type="AlphaFoldDB" id="A0A1M6S3P6"/>
<evidence type="ECO:0000256" key="1">
    <source>
        <dbReference type="SAM" id="Phobius"/>
    </source>
</evidence>
<dbReference type="OrthoDB" id="1682150at2"/>
<organism evidence="2 3">
    <name type="scientific">Alicyclobacillus tolerans</name>
    <dbReference type="NCBI Taxonomy" id="90970"/>
    <lineage>
        <taxon>Bacteria</taxon>
        <taxon>Bacillati</taxon>
        <taxon>Bacillota</taxon>
        <taxon>Bacilli</taxon>
        <taxon>Bacillales</taxon>
        <taxon>Alicyclobacillaceae</taxon>
        <taxon>Alicyclobacillus</taxon>
    </lineage>
</organism>
<dbReference type="Proteomes" id="UP000184016">
    <property type="component" value="Unassembled WGS sequence"/>
</dbReference>
<dbReference type="EMBL" id="FRAF01000013">
    <property type="protein sequence ID" value="SHK39259.1"/>
    <property type="molecule type" value="Genomic_DNA"/>
</dbReference>
<gene>
    <name evidence="2" type="ORF">SAMN05443507_11316</name>
</gene>
<sequence>MHIMQLVGFGLSATILATVLRSYAPQFAMLVALLAGILLFTSVIQNISVVLDMLRGLSSSAHIDSGFFSTVLKIIGIAYIVEFAGQVARDAGEGALASKIELAGKISIVILAIPIVNDVVQSLMHLLPQ</sequence>
<evidence type="ECO:0000313" key="3">
    <source>
        <dbReference type="Proteomes" id="UP000184016"/>
    </source>
</evidence>
<keyword evidence="3" id="KW-1185">Reference proteome</keyword>
<protein>
    <submittedName>
        <fullName evidence="2">Stage III sporulation protein AD</fullName>
    </submittedName>
</protein>
<reference evidence="3" key="1">
    <citation type="submission" date="2016-11" db="EMBL/GenBank/DDBJ databases">
        <authorList>
            <person name="Varghese N."/>
            <person name="Submissions S."/>
        </authorList>
    </citation>
    <scope>NUCLEOTIDE SEQUENCE [LARGE SCALE GENOMIC DNA]</scope>
    <source>
        <strain evidence="3">USBA-503</strain>
    </source>
</reference>
<evidence type="ECO:0000313" key="2">
    <source>
        <dbReference type="EMBL" id="SHK39259.1"/>
    </source>
</evidence>
<dbReference type="InterPro" id="IPR014211">
    <property type="entry name" value="Spore_III_AD"/>
</dbReference>
<accession>A0A1M6S3P6</accession>
<keyword evidence="1" id="KW-0812">Transmembrane</keyword>
<name>A0A1M6S3P6_9BACL</name>
<feature type="transmembrane region" description="Helical" evidence="1">
    <location>
        <begin position="31"/>
        <end position="54"/>
    </location>
</feature>
<dbReference type="InterPro" id="IPR025664">
    <property type="entry name" value="Spore_III_AC/AD"/>
</dbReference>
<keyword evidence="1" id="KW-0472">Membrane</keyword>
<keyword evidence="1" id="KW-1133">Transmembrane helix</keyword>
<proteinExistence type="predicted"/>